<dbReference type="PANTHER" id="PTHR10972:SF136">
    <property type="entry name" value="OXYSTEROL-BINDING PROTEIN 8"/>
    <property type="match status" value="1"/>
</dbReference>
<evidence type="ECO:0000313" key="4">
    <source>
        <dbReference type="EMBL" id="CAD8294126.1"/>
    </source>
</evidence>
<dbReference type="AlphaFoldDB" id="A0A7R9VH50"/>
<dbReference type="GO" id="GO:0120009">
    <property type="term" value="P:intermembrane lipid transfer"/>
    <property type="evidence" value="ECO:0007669"/>
    <property type="project" value="UniProtKB-ARBA"/>
</dbReference>
<evidence type="ECO:0000256" key="1">
    <source>
        <dbReference type="ARBA" id="ARBA00008842"/>
    </source>
</evidence>
<dbReference type="EMBL" id="HBEC01026874">
    <property type="protein sequence ID" value="CAD8294126.1"/>
    <property type="molecule type" value="Transcribed_RNA"/>
</dbReference>
<dbReference type="SUPFAM" id="SSF144000">
    <property type="entry name" value="Oxysterol-binding protein-like"/>
    <property type="match status" value="1"/>
</dbReference>
<dbReference type="GO" id="GO:0005829">
    <property type="term" value="C:cytosol"/>
    <property type="evidence" value="ECO:0007669"/>
    <property type="project" value="TreeGrafter"/>
</dbReference>
<dbReference type="PANTHER" id="PTHR10972">
    <property type="entry name" value="OXYSTEROL-BINDING PROTEIN-RELATED"/>
    <property type="match status" value="1"/>
</dbReference>
<comment type="similarity">
    <text evidence="1 2">Belongs to the OSBP family.</text>
</comment>
<dbReference type="InterPro" id="IPR018494">
    <property type="entry name" value="Oxysterol-bd_CS"/>
</dbReference>
<dbReference type="GO" id="GO:0016020">
    <property type="term" value="C:membrane"/>
    <property type="evidence" value="ECO:0007669"/>
    <property type="project" value="TreeGrafter"/>
</dbReference>
<feature type="region of interest" description="Disordered" evidence="3">
    <location>
        <begin position="339"/>
        <end position="358"/>
    </location>
</feature>
<evidence type="ECO:0000256" key="2">
    <source>
        <dbReference type="RuleBase" id="RU003844"/>
    </source>
</evidence>
<protein>
    <recommendedName>
        <fullName evidence="5">Oxysterol-binding protein</fullName>
    </recommendedName>
</protein>
<organism evidence="4">
    <name type="scientific">Chlamydomonas euryale</name>
    <dbReference type="NCBI Taxonomy" id="1486919"/>
    <lineage>
        <taxon>Eukaryota</taxon>
        <taxon>Viridiplantae</taxon>
        <taxon>Chlorophyta</taxon>
        <taxon>core chlorophytes</taxon>
        <taxon>Chlorophyceae</taxon>
        <taxon>CS clade</taxon>
        <taxon>Chlamydomonadales</taxon>
        <taxon>Chlamydomonadaceae</taxon>
        <taxon>Chlamydomonas</taxon>
    </lineage>
</organism>
<reference evidence="4" key="1">
    <citation type="submission" date="2021-01" db="EMBL/GenBank/DDBJ databases">
        <authorList>
            <person name="Corre E."/>
            <person name="Pelletier E."/>
            <person name="Niang G."/>
            <person name="Scheremetjew M."/>
            <person name="Finn R."/>
            <person name="Kale V."/>
            <person name="Holt S."/>
            <person name="Cochrane G."/>
            <person name="Meng A."/>
            <person name="Brown T."/>
            <person name="Cohen L."/>
        </authorList>
    </citation>
    <scope>NUCLEOTIDE SEQUENCE</scope>
    <source>
        <strain evidence="4">CCMP219</strain>
    </source>
</reference>
<gene>
    <name evidence="4" type="ORF">CEUR00632_LOCUS12372</name>
</gene>
<accession>A0A7R9VH50</accession>
<dbReference type="PROSITE" id="PS01013">
    <property type="entry name" value="OSBP"/>
    <property type="match status" value="1"/>
</dbReference>
<dbReference type="Pfam" id="PF01237">
    <property type="entry name" value="Oxysterol_BP"/>
    <property type="match status" value="1"/>
</dbReference>
<dbReference type="Gene3D" id="2.40.160.120">
    <property type="match status" value="1"/>
</dbReference>
<dbReference type="Gene3D" id="3.30.70.3490">
    <property type="match status" value="1"/>
</dbReference>
<dbReference type="GO" id="GO:0032934">
    <property type="term" value="F:sterol binding"/>
    <property type="evidence" value="ECO:0007669"/>
    <property type="project" value="TreeGrafter"/>
</dbReference>
<evidence type="ECO:0008006" key="5">
    <source>
        <dbReference type="Google" id="ProtNLM"/>
    </source>
</evidence>
<sequence length="453" mass="51479">MAEKQQSYLGSLYAMGEGMYNYASSTVSSFMGYEDFTVVDPNADKEKKGDAALDGGVHTEARKATWGTNQFQQYIGMDVTSLLSVPVWIMEPVTILQKASEIMEYTDLLDMADKCDDKFERFAYVTAYLVSPFGCAERAWKPFNPILGETFELEVGDGVRYLAEQVSHHPPVAACHAENAHFTYDLVSAPTTKFLGNSLEVYPYGRTRITLKRAGELYTQVPPNAMVHNIVIGKTWVDAYGKLVVHCPTNGVNCELDFKPCGWFGYGRYEYSGFVTDSDGTKKIKMYGKWNSYVDMVPCGPDGEPVPDVPPRRLWTCTEKPKDDYYSFGKFTHKISSSEGIRTPLPSDSRRRPDRSALYNGETVPAGVEKHRLEEMQRAEKRVRDEKGDAWTPRWFKRVEEPQLYEGDAPLDKVPYWEWNGEYDKQPERPMGKADEIDGKGFCPWQYPEIHSK</sequence>
<proteinExistence type="inferred from homology"/>
<dbReference type="FunFam" id="2.40.160.120:FF:000001">
    <property type="entry name" value="Oxysterol-binding protein"/>
    <property type="match status" value="1"/>
</dbReference>
<evidence type="ECO:0000256" key="3">
    <source>
        <dbReference type="SAM" id="MobiDB-lite"/>
    </source>
</evidence>
<name>A0A7R9VH50_9CHLO</name>
<dbReference type="InterPro" id="IPR000648">
    <property type="entry name" value="Oxysterol-bd"/>
</dbReference>
<dbReference type="InterPro" id="IPR037239">
    <property type="entry name" value="OSBP_sf"/>
</dbReference>